<comment type="caution">
    <text evidence="2">The sequence shown here is derived from an EMBL/GenBank/DDBJ whole genome shotgun (WGS) entry which is preliminary data.</text>
</comment>
<protein>
    <submittedName>
        <fullName evidence="2">Uncharacterized protein</fullName>
    </submittedName>
</protein>
<proteinExistence type="predicted"/>
<evidence type="ECO:0000313" key="3">
    <source>
        <dbReference type="Proteomes" id="UP000764110"/>
    </source>
</evidence>
<feature type="region of interest" description="Disordered" evidence="1">
    <location>
        <begin position="17"/>
        <end position="75"/>
    </location>
</feature>
<organism evidence="2 3">
    <name type="scientific">Metarhizium humberi</name>
    <dbReference type="NCBI Taxonomy" id="2596975"/>
    <lineage>
        <taxon>Eukaryota</taxon>
        <taxon>Fungi</taxon>
        <taxon>Dikarya</taxon>
        <taxon>Ascomycota</taxon>
        <taxon>Pezizomycotina</taxon>
        <taxon>Sordariomycetes</taxon>
        <taxon>Hypocreomycetidae</taxon>
        <taxon>Hypocreales</taxon>
        <taxon>Clavicipitaceae</taxon>
        <taxon>Metarhizium</taxon>
    </lineage>
</organism>
<name>A0A9P8SAW9_9HYPO</name>
<accession>A0A9P8SAW9</accession>
<dbReference type="Proteomes" id="UP000764110">
    <property type="component" value="Unassembled WGS sequence"/>
</dbReference>
<dbReference type="EMBL" id="JACEFI010000001">
    <property type="protein sequence ID" value="KAH0601214.1"/>
    <property type="molecule type" value="Genomic_DNA"/>
</dbReference>
<keyword evidence="3" id="KW-1185">Reference proteome</keyword>
<feature type="region of interest" description="Disordered" evidence="1">
    <location>
        <begin position="136"/>
        <end position="174"/>
    </location>
</feature>
<evidence type="ECO:0000256" key="1">
    <source>
        <dbReference type="SAM" id="MobiDB-lite"/>
    </source>
</evidence>
<gene>
    <name evidence="2" type="ORF">MHUMG1_00086</name>
</gene>
<sequence>MAVTAQFAIIAGGVLNPPRRPRFLGSTPSPARRCTPAAENTTYTEAHPMSGRYPASRGRRPASWAPEPPPSSWQSPVFARWADELHVFQRTPSSVDERDQRRTNPQEWRQMTLTKGWWRARNENWCGRQATPWSTMRYRTDGANPRPDVQTPHRPAGSTSRTPRSRYQSSSARP</sequence>
<evidence type="ECO:0000313" key="2">
    <source>
        <dbReference type="EMBL" id="KAH0601214.1"/>
    </source>
</evidence>
<feature type="compositionally biased region" description="Polar residues" evidence="1">
    <location>
        <begin position="157"/>
        <end position="174"/>
    </location>
</feature>
<dbReference type="AlphaFoldDB" id="A0A9P8SAW9"/>
<reference evidence="2 3" key="1">
    <citation type="submission" date="2020-07" db="EMBL/GenBank/DDBJ databases">
        <title>Metarhizium humberi genome.</title>
        <authorList>
            <person name="Lysoe E."/>
        </authorList>
    </citation>
    <scope>NUCLEOTIDE SEQUENCE [LARGE SCALE GENOMIC DNA]</scope>
    <source>
        <strain evidence="2 3">ESALQ1638</strain>
    </source>
</reference>